<dbReference type="AlphaFoldDB" id="A0AAX4NG86"/>
<dbReference type="Pfam" id="PF00535">
    <property type="entry name" value="Glycos_transf_2"/>
    <property type="match status" value="1"/>
</dbReference>
<evidence type="ECO:0000259" key="1">
    <source>
        <dbReference type="Pfam" id="PF00535"/>
    </source>
</evidence>
<dbReference type="GeneID" id="95967491"/>
<protein>
    <submittedName>
        <fullName evidence="2">Glycosyltransferase</fullName>
        <ecNumber evidence="2">2.4.-.-</ecNumber>
    </submittedName>
</protein>
<name>A0AAX4NG86_9ARCH</name>
<dbReference type="RefSeq" id="WP_393972150.1">
    <property type="nucleotide sequence ID" value="NZ_CP133772.1"/>
</dbReference>
<keyword evidence="2" id="KW-0808">Transferase</keyword>
<keyword evidence="3" id="KW-1185">Reference proteome</keyword>
<reference evidence="2 3" key="1">
    <citation type="submission" date="2023-09" db="EMBL/GenBank/DDBJ databases">
        <authorList>
            <person name="Golyshina O.V."/>
            <person name="Lunev E.A."/>
            <person name="Bargiela R."/>
            <person name="Gaines M.C."/>
            <person name="Daum B."/>
            <person name="Bale N.J."/>
            <person name="Koenen M."/>
            <person name="Sinninghe Damst J.S."/>
            <person name="Yakimov M."/>
            <person name="Golyshin P.N."/>
        </authorList>
    </citation>
    <scope>NUCLEOTIDE SEQUENCE [LARGE SCALE GENOMIC DNA]</scope>
    <source>
        <strain evidence="2 3">M1</strain>
    </source>
</reference>
<proteinExistence type="predicted"/>
<dbReference type="InterPro" id="IPR001173">
    <property type="entry name" value="Glyco_trans_2-like"/>
</dbReference>
<dbReference type="EC" id="2.4.-.-" evidence="2"/>
<dbReference type="EMBL" id="CP133772">
    <property type="protein sequence ID" value="WYY00200.1"/>
    <property type="molecule type" value="Genomic_DNA"/>
</dbReference>
<dbReference type="SUPFAM" id="SSF53448">
    <property type="entry name" value="Nucleotide-diphospho-sugar transferases"/>
    <property type="match status" value="1"/>
</dbReference>
<keyword evidence="2" id="KW-0328">Glycosyltransferase</keyword>
<dbReference type="InterPro" id="IPR029044">
    <property type="entry name" value="Nucleotide-diphossugar_trans"/>
</dbReference>
<dbReference type="KEGG" id="omr:OXIME_000758"/>
<gene>
    <name evidence="2" type="ORF">OXIME_000758</name>
</gene>
<dbReference type="Gene3D" id="3.90.550.10">
    <property type="entry name" value="Spore Coat Polysaccharide Biosynthesis Protein SpsA, Chain A"/>
    <property type="match status" value="1"/>
</dbReference>
<accession>A0AAX4NG86</accession>
<dbReference type="GO" id="GO:0016757">
    <property type="term" value="F:glycosyltransferase activity"/>
    <property type="evidence" value="ECO:0007669"/>
    <property type="project" value="UniProtKB-KW"/>
</dbReference>
<evidence type="ECO:0000313" key="2">
    <source>
        <dbReference type="EMBL" id="WYY00200.1"/>
    </source>
</evidence>
<feature type="domain" description="Glycosyltransferase 2-like" evidence="1">
    <location>
        <begin position="2"/>
        <end position="93"/>
    </location>
</feature>
<dbReference type="Proteomes" id="UP001451606">
    <property type="component" value="Chromosome"/>
</dbReference>
<evidence type="ECO:0000313" key="3">
    <source>
        <dbReference type="Proteomes" id="UP001451606"/>
    </source>
</evidence>
<organism evidence="2 3">
    <name type="scientific">Oxyplasma meridianum</name>
    <dbReference type="NCBI Taxonomy" id="3073602"/>
    <lineage>
        <taxon>Archaea</taxon>
        <taxon>Methanobacteriati</taxon>
        <taxon>Thermoplasmatota</taxon>
        <taxon>Thermoplasmata</taxon>
        <taxon>Thermoplasmatales</taxon>
        <taxon>Thermoplasmataceae</taxon>
        <taxon>Oxyplasma</taxon>
    </lineage>
</organism>
<sequence length="97" mass="11224">MPWNIIASIDGNDKTIDIVKDYNKKYNFIKGLKNNGRNGKGNAIKNSLKYVSSDYVFLMDADNSMLLSDIINSLNNLKNNYDTIIFNRYIKKIKFHL</sequence>